<dbReference type="AlphaFoldDB" id="A0A8H3AZ44"/>
<evidence type="ECO:0000313" key="2">
    <source>
        <dbReference type="EMBL" id="CAE6443863.1"/>
    </source>
</evidence>
<accession>A0A8H3AZ44</accession>
<feature type="region of interest" description="Disordered" evidence="1">
    <location>
        <begin position="746"/>
        <end position="765"/>
    </location>
</feature>
<protein>
    <submittedName>
        <fullName evidence="2">Uncharacterized protein</fullName>
    </submittedName>
</protein>
<feature type="region of interest" description="Disordered" evidence="1">
    <location>
        <begin position="510"/>
        <end position="589"/>
    </location>
</feature>
<feature type="compositionally biased region" description="Basic and acidic residues" evidence="1">
    <location>
        <begin position="531"/>
        <end position="551"/>
    </location>
</feature>
<evidence type="ECO:0000256" key="1">
    <source>
        <dbReference type="SAM" id="MobiDB-lite"/>
    </source>
</evidence>
<gene>
    <name evidence="2" type="ORF">RDB_LOCUS72689</name>
</gene>
<proteinExistence type="predicted"/>
<feature type="compositionally biased region" description="Polar residues" evidence="1">
    <location>
        <begin position="559"/>
        <end position="581"/>
    </location>
</feature>
<name>A0A8H3AZ44_9AGAM</name>
<sequence length="860" mass="87586">MKFSSPANIALASIALSSPSLLSSPVFANGAPTMDNPSLSPNPGTGYFGSSPQMHVTDSPVMPTMTSPPTSRIAGRRRSLRRSSSIRHRNGERSNHNIDPLGLGMSTRNVQPEPEFIRPRMAPVGSLTGTPGTIDPFSPIVGPGGLLTNTGLVPPNTPMSGGVPLSNGVDISLLPDTVHQVAPTSVVDNVIPIIPNSVSSVVPGAVLPSLVDLLPNTNRLSPALEAVPVSLPQGPGALIQDFGNPSQIVGQISPLTGALSLVPGAVPQATGQVANILPQVPGALPVPDPNRLAPPAIVPNFAASPNIALPPIPGALPDPVPDVSQLPGGVLQVPNPISQVPGAIAQTRGAVPQDSDVVSPVLGGTTGIPQVPGAVAQVVPHVPVDSLSKAGAGLPVPNLAGATPVPVGSELPLASPALPVTGLVAPTSLAVLSTSLGPSPSVALPTSMSSKHTQPILTPHSSAPSATVTNVLAEPIESLAPPDPLAASTDLVPHIFVSSPEEIGMFEPSEGIGAGAMGRPGGHGAHADNLSSEKGDGARPKGSGEFDERGSSGEGRGSQTISVTESVMESRTTSWSATQSERPVVDRKTGELVPTNLARPSAKLEVPTMTEFLTPKPIATEARIAVSPEPTLEDPRLLSVRKRWESKSAKTSNDVGSSVIDEYGNSLLSEGVPPVPTSPVYVPPATRLGVPSHETLGVSRSASMVTLKSFSMVSISESPAPTPTPAQSVAQVIGGINSSMGMAQPTGLAPTFSDDSLSSHSSEDEHPLLAPLVSSVVASSPIPTMYTGGAPLGRTLERSADTPPSTVAINRDSPNVPSPTAFSSGTYTGSLDTATRKIFRWGVPKMVTSTIRSVATAVKK</sequence>
<dbReference type="Proteomes" id="UP000663826">
    <property type="component" value="Unassembled WGS sequence"/>
</dbReference>
<dbReference type="EMBL" id="CAJMWQ010001272">
    <property type="protein sequence ID" value="CAE6443863.1"/>
    <property type="molecule type" value="Genomic_DNA"/>
</dbReference>
<evidence type="ECO:0000313" key="3">
    <source>
        <dbReference type="Proteomes" id="UP000663826"/>
    </source>
</evidence>
<reference evidence="2" key="1">
    <citation type="submission" date="2021-01" db="EMBL/GenBank/DDBJ databases">
        <authorList>
            <person name="Kaushik A."/>
        </authorList>
    </citation>
    <scope>NUCLEOTIDE SEQUENCE</scope>
    <source>
        <strain evidence="2">AG1-1B</strain>
    </source>
</reference>
<feature type="region of interest" description="Disordered" evidence="1">
    <location>
        <begin position="443"/>
        <end position="462"/>
    </location>
</feature>
<organism evidence="2 3">
    <name type="scientific">Rhizoctonia solani</name>
    <dbReference type="NCBI Taxonomy" id="456999"/>
    <lineage>
        <taxon>Eukaryota</taxon>
        <taxon>Fungi</taxon>
        <taxon>Dikarya</taxon>
        <taxon>Basidiomycota</taxon>
        <taxon>Agaricomycotina</taxon>
        <taxon>Agaricomycetes</taxon>
        <taxon>Cantharellales</taxon>
        <taxon>Ceratobasidiaceae</taxon>
        <taxon>Rhizoctonia</taxon>
    </lineage>
</organism>
<feature type="compositionally biased region" description="Low complexity" evidence="1">
    <location>
        <begin position="63"/>
        <end position="73"/>
    </location>
</feature>
<feature type="compositionally biased region" description="Basic residues" evidence="1">
    <location>
        <begin position="74"/>
        <end position="88"/>
    </location>
</feature>
<feature type="compositionally biased region" description="Polar residues" evidence="1">
    <location>
        <begin position="802"/>
        <end position="829"/>
    </location>
</feature>
<feature type="region of interest" description="Disordered" evidence="1">
    <location>
        <begin position="63"/>
        <end position="106"/>
    </location>
</feature>
<feature type="region of interest" description="Disordered" evidence="1">
    <location>
        <begin position="790"/>
        <end position="829"/>
    </location>
</feature>
<comment type="caution">
    <text evidence="2">The sequence shown here is derived from an EMBL/GenBank/DDBJ whole genome shotgun (WGS) entry which is preliminary data.</text>
</comment>
<feature type="compositionally biased region" description="Gly residues" evidence="1">
    <location>
        <begin position="512"/>
        <end position="524"/>
    </location>
</feature>